<dbReference type="InterPro" id="IPR006626">
    <property type="entry name" value="PbH1"/>
</dbReference>
<evidence type="ECO:0000259" key="1">
    <source>
        <dbReference type="Pfam" id="PF13229"/>
    </source>
</evidence>
<keyword evidence="3" id="KW-1185">Reference proteome</keyword>
<accession>A0ABW8TA56</accession>
<gene>
    <name evidence="2" type="ORF">ACJDT4_03120</name>
</gene>
<feature type="domain" description="Right handed beta helix" evidence="1">
    <location>
        <begin position="293"/>
        <end position="439"/>
    </location>
</feature>
<proteinExistence type="predicted"/>
<dbReference type="RefSeq" id="WP_406786067.1">
    <property type="nucleotide sequence ID" value="NZ_JBJIAA010000002.1"/>
</dbReference>
<dbReference type="SUPFAM" id="SSF51126">
    <property type="entry name" value="Pectin lyase-like"/>
    <property type="match status" value="1"/>
</dbReference>
<dbReference type="Pfam" id="PF13229">
    <property type="entry name" value="Beta_helix"/>
    <property type="match status" value="1"/>
</dbReference>
<dbReference type="InterPro" id="IPR039448">
    <property type="entry name" value="Beta_helix"/>
</dbReference>
<evidence type="ECO:0000313" key="2">
    <source>
        <dbReference type="EMBL" id="MFL0249399.1"/>
    </source>
</evidence>
<sequence>MKKWNEERMIKTIKNFLKSFYLKLIVFFLMFTVIGTGKVYADEVYPCEAITIDQSNCGEFLNVTINKLIEDGVKDIFIKAGNYKLNNMINIDKPNVNLIGEDKNCTKLIQTNPNSDSIGVHKVSNVIVENLTIDNSANGNSAFSEGNSNNVMLENCILYGQDTNNFTVYFAGKDYPTSISENPVKGLENNDLDNGNQMINNTIYSKFTGDGVSFSCQSNGSVINNKVYGTRIAMYICSNCAALNNTIENSSSNGINISIPSVNDVISGNTIENSQTSAIAVSAEKEYPVPQSYYGNNITISNNNIKNSNYMGIEVKQLAKSYISNNNIDTTLNNGIYLLLTDGLTVDRNNIINSGNSKNKKNLWGWDENLNSGLFMDYSVKNSVVANNIIRNKEFSCPFGIKEQKDNLNTQNSVINNYILGKFTYPILLVDNTNAEVNNHIEP</sequence>
<dbReference type="EMBL" id="JBJIAA010000002">
    <property type="protein sequence ID" value="MFL0249399.1"/>
    <property type="molecule type" value="Genomic_DNA"/>
</dbReference>
<dbReference type="InterPro" id="IPR011050">
    <property type="entry name" value="Pectin_lyase_fold/virulence"/>
</dbReference>
<dbReference type="InterPro" id="IPR012334">
    <property type="entry name" value="Pectin_lyas_fold"/>
</dbReference>
<dbReference type="SMART" id="SM00710">
    <property type="entry name" value="PbH1"/>
    <property type="match status" value="8"/>
</dbReference>
<protein>
    <submittedName>
        <fullName evidence="2">Right-handed parallel beta-helix repeat-containing protein</fullName>
    </submittedName>
</protein>
<dbReference type="Gene3D" id="2.160.20.10">
    <property type="entry name" value="Single-stranded right-handed beta-helix, Pectin lyase-like"/>
    <property type="match status" value="1"/>
</dbReference>
<comment type="caution">
    <text evidence="2">The sequence shown here is derived from an EMBL/GenBank/DDBJ whole genome shotgun (WGS) entry which is preliminary data.</text>
</comment>
<dbReference type="Proteomes" id="UP001623592">
    <property type="component" value="Unassembled WGS sequence"/>
</dbReference>
<evidence type="ECO:0000313" key="3">
    <source>
        <dbReference type="Proteomes" id="UP001623592"/>
    </source>
</evidence>
<name>A0ABW8TA56_9CLOT</name>
<reference evidence="2 3" key="1">
    <citation type="submission" date="2024-11" db="EMBL/GenBank/DDBJ databases">
        <authorList>
            <person name="Heng Y.C."/>
            <person name="Lim A.C.H."/>
            <person name="Lee J.K.Y."/>
            <person name="Kittelmann S."/>
        </authorList>
    </citation>
    <scope>NUCLEOTIDE SEQUENCE [LARGE SCALE GENOMIC DNA]</scope>
    <source>
        <strain evidence="2 3">WILCCON 0114</strain>
    </source>
</reference>
<organism evidence="2 3">
    <name type="scientific">Clostridium neuense</name>
    <dbReference type="NCBI Taxonomy" id="1728934"/>
    <lineage>
        <taxon>Bacteria</taxon>
        <taxon>Bacillati</taxon>
        <taxon>Bacillota</taxon>
        <taxon>Clostridia</taxon>
        <taxon>Eubacteriales</taxon>
        <taxon>Clostridiaceae</taxon>
        <taxon>Clostridium</taxon>
    </lineage>
</organism>